<accession>A0ABW2KLT4</accession>
<sequence length="187" mass="20583">MEPPALLIDIDGVLNPFPGPQGSVPPGYRPHRVSPEGHRNILVWLDPRHGAWITATAAMGLVRPVWASSWMADADRCVGRHAGLDPQPYIDLGRPGICTPHPNGYLWKRDSVRTWAADRPLAWIDDDFTDADHAWAAQRTRAGTPTLLVQPDPHIGLRRGHLQAVRLWAVGLIHEQEAEEGHATAPG</sequence>
<dbReference type="Proteomes" id="UP001596540">
    <property type="component" value="Unassembled WGS sequence"/>
</dbReference>
<evidence type="ECO:0000313" key="1">
    <source>
        <dbReference type="EMBL" id="MFC7330310.1"/>
    </source>
</evidence>
<evidence type="ECO:0000313" key="2">
    <source>
        <dbReference type="Proteomes" id="UP001596540"/>
    </source>
</evidence>
<organism evidence="1 2">
    <name type="scientific">Marinactinospora rubrisoli</name>
    <dbReference type="NCBI Taxonomy" id="2715399"/>
    <lineage>
        <taxon>Bacteria</taxon>
        <taxon>Bacillati</taxon>
        <taxon>Actinomycetota</taxon>
        <taxon>Actinomycetes</taxon>
        <taxon>Streptosporangiales</taxon>
        <taxon>Nocardiopsidaceae</taxon>
        <taxon>Marinactinospora</taxon>
    </lineage>
</organism>
<dbReference type="RefSeq" id="WP_379872954.1">
    <property type="nucleotide sequence ID" value="NZ_JBHTBH010000011.1"/>
</dbReference>
<dbReference type="EMBL" id="JBHTBH010000011">
    <property type="protein sequence ID" value="MFC7330310.1"/>
    <property type="molecule type" value="Genomic_DNA"/>
</dbReference>
<gene>
    <name evidence="1" type="ORF">ACFQRF_21520</name>
</gene>
<evidence type="ECO:0008006" key="3">
    <source>
        <dbReference type="Google" id="ProtNLM"/>
    </source>
</evidence>
<proteinExistence type="predicted"/>
<protein>
    <recommendedName>
        <fullName evidence="3">Secreted protein</fullName>
    </recommendedName>
</protein>
<comment type="caution">
    <text evidence="1">The sequence shown here is derived from an EMBL/GenBank/DDBJ whole genome shotgun (WGS) entry which is preliminary data.</text>
</comment>
<reference evidence="2" key="1">
    <citation type="journal article" date="2019" name="Int. J. Syst. Evol. Microbiol.">
        <title>The Global Catalogue of Microorganisms (GCM) 10K type strain sequencing project: providing services to taxonomists for standard genome sequencing and annotation.</title>
        <authorList>
            <consortium name="The Broad Institute Genomics Platform"/>
            <consortium name="The Broad Institute Genome Sequencing Center for Infectious Disease"/>
            <person name="Wu L."/>
            <person name="Ma J."/>
        </authorList>
    </citation>
    <scope>NUCLEOTIDE SEQUENCE [LARGE SCALE GENOMIC DNA]</scope>
    <source>
        <strain evidence="2">CGMCC 4.7382</strain>
    </source>
</reference>
<name>A0ABW2KLT4_9ACTN</name>
<keyword evidence="2" id="KW-1185">Reference proteome</keyword>